<comment type="caution">
    <text evidence="1">The sequence shown here is derived from an EMBL/GenBank/DDBJ whole genome shotgun (WGS) entry which is preliminary data.</text>
</comment>
<organism evidence="1 2">
    <name type="scientific">Saccharopolyspora taberi</name>
    <dbReference type="NCBI Taxonomy" id="60895"/>
    <lineage>
        <taxon>Bacteria</taxon>
        <taxon>Bacillati</taxon>
        <taxon>Actinomycetota</taxon>
        <taxon>Actinomycetes</taxon>
        <taxon>Pseudonocardiales</taxon>
        <taxon>Pseudonocardiaceae</taxon>
        <taxon>Saccharopolyspora</taxon>
    </lineage>
</organism>
<proteinExistence type="predicted"/>
<dbReference type="Proteomes" id="UP001500979">
    <property type="component" value="Unassembled WGS sequence"/>
</dbReference>
<protein>
    <recommendedName>
        <fullName evidence="3">RHIM domain-containing protein</fullName>
    </recommendedName>
</protein>
<evidence type="ECO:0008006" key="3">
    <source>
        <dbReference type="Google" id="ProtNLM"/>
    </source>
</evidence>
<dbReference type="EMBL" id="BAAAUX010000012">
    <property type="protein sequence ID" value="GAA2790026.1"/>
    <property type="molecule type" value="Genomic_DNA"/>
</dbReference>
<evidence type="ECO:0000313" key="1">
    <source>
        <dbReference type="EMBL" id="GAA2790026.1"/>
    </source>
</evidence>
<keyword evidence="2" id="KW-1185">Reference proteome</keyword>
<name>A0ABN3VDM4_9PSEU</name>
<dbReference type="RefSeq" id="WP_344679857.1">
    <property type="nucleotide sequence ID" value="NZ_BAAAUX010000012.1"/>
</dbReference>
<evidence type="ECO:0000313" key="2">
    <source>
        <dbReference type="Proteomes" id="UP001500979"/>
    </source>
</evidence>
<reference evidence="1 2" key="1">
    <citation type="journal article" date="2019" name="Int. J. Syst. Evol. Microbiol.">
        <title>The Global Catalogue of Microorganisms (GCM) 10K type strain sequencing project: providing services to taxonomists for standard genome sequencing and annotation.</title>
        <authorList>
            <consortium name="The Broad Institute Genomics Platform"/>
            <consortium name="The Broad Institute Genome Sequencing Center for Infectious Disease"/>
            <person name="Wu L."/>
            <person name="Ma J."/>
        </authorList>
    </citation>
    <scope>NUCLEOTIDE SEQUENCE [LARGE SCALE GENOMIC DNA]</scope>
    <source>
        <strain evidence="1 2">JCM 9383</strain>
    </source>
</reference>
<sequence length="125" mass="13452">MTDPFLDSLATALVGQAATALTAAGAKALVKVRDLLRRRSDEDPETLAALEAAENDPGEPQIKALAERLDRASQEDAEFAEQLRTEGAQVHHDIRASDDSVVNVNHGNVDKLIQAREIHGGITFN</sequence>
<gene>
    <name evidence="1" type="ORF">GCM10010470_25830</name>
</gene>
<accession>A0ABN3VDM4</accession>